<gene>
    <name evidence="6" type="ORF">SAMN05421503_1876</name>
</gene>
<evidence type="ECO:0000256" key="2">
    <source>
        <dbReference type="ARBA" id="ARBA00022741"/>
    </source>
</evidence>
<organism evidence="6 7">
    <name type="scientific">Terribacillus aidingensis</name>
    <dbReference type="NCBI Taxonomy" id="586416"/>
    <lineage>
        <taxon>Bacteria</taxon>
        <taxon>Bacillati</taxon>
        <taxon>Bacillota</taxon>
        <taxon>Bacilli</taxon>
        <taxon>Bacillales</taxon>
        <taxon>Bacillaceae</taxon>
        <taxon>Terribacillus</taxon>
    </lineage>
</organism>
<reference evidence="7" key="1">
    <citation type="submission" date="2017-09" db="EMBL/GenBank/DDBJ databases">
        <authorList>
            <person name="Varghese N."/>
            <person name="Submissions S."/>
        </authorList>
    </citation>
    <scope>NUCLEOTIDE SEQUENCE [LARGE SCALE GENOMIC DNA]</scope>
    <source>
        <strain evidence="7">CGMCC 1.8913</strain>
    </source>
</reference>
<feature type="binding site" evidence="4">
    <location>
        <begin position="4"/>
        <end position="8"/>
    </location>
    <ligand>
        <name>ATP</name>
        <dbReference type="ChEBI" id="CHEBI:30616"/>
    </ligand>
</feature>
<dbReference type="InterPro" id="IPR002698">
    <property type="entry name" value="FTHF_cligase"/>
</dbReference>
<dbReference type="GO" id="GO:0005524">
    <property type="term" value="F:ATP binding"/>
    <property type="evidence" value="ECO:0007669"/>
    <property type="project" value="UniProtKB-KW"/>
</dbReference>
<sequence>MEEKKRLRQEGLQLLREIPPTEKLRIEHQLASFLFSSAVWKHANTIGLTMALPHEWDTTRIIQQAWLEKKNVCVPLTLENRGMQFYYVESYNQLTDGAFQIKEPVPDRCTPAFKEDIDLLLVPGLLFDKAGYRIGYGGGYYDRYIADYRHTTIAIASSQQFRQSLPAGPYDRRVGHLLTDDGFIDLTE</sequence>
<evidence type="ECO:0000256" key="1">
    <source>
        <dbReference type="ARBA" id="ARBA00010638"/>
    </source>
</evidence>
<evidence type="ECO:0000256" key="3">
    <source>
        <dbReference type="ARBA" id="ARBA00022840"/>
    </source>
</evidence>
<proteinExistence type="inferred from homology"/>
<dbReference type="InterPro" id="IPR024185">
    <property type="entry name" value="FTHF_cligase-like_sf"/>
</dbReference>
<keyword evidence="7" id="KW-1185">Reference proteome</keyword>
<feature type="binding site" evidence="4">
    <location>
        <begin position="133"/>
        <end position="141"/>
    </location>
    <ligand>
        <name>ATP</name>
        <dbReference type="ChEBI" id="CHEBI:30616"/>
    </ligand>
</feature>
<accession>A0A285NMZ8</accession>
<evidence type="ECO:0000313" key="7">
    <source>
        <dbReference type="Proteomes" id="UP000219356"/>
    </source>
</evidence>
<dbReference type="EC" id="6.3.3.2" evidence="5"/>
<keyword evidence="5" id="KW-0460">Magnesium</keyword>
<dbReference type="NCBIfam" id="TIGR02727">
    <property type="entry name" value="MTHFS_bact"/>
    <property type="match status" value="1"/>
</dbReference>
<dbReference type="GO" id="GO:0009396">
    <property type="term" value="P:folic acid-containing compound biosynthetic process"/>
    <property type="evidence" value="ECO:0007669"/>
    <property type="project" value="TreeGrafter"/>
</dbReference>
<dbReference type="RefSeq" id="WP_097041441.1">
    <property type="nucleotide sequence ID" value="NZ_OBEK01000002.1"/>
</dbReference>
<dbReference type="PANTHER" id="PTHR23407">
    <property type="entry name" value="ATPASE INHIBITOR/5-FORMYLTETRAHYDROFOLATE CYCLO-LIGASE"/>
    <property type="match status" value="1"/>
</dbReference>
<keyword evidence="2 4" id="KW-0547">Nucleotide-binding</keyword>
<feature type="binding site" evidence="4">
    <location>
        <position position="50"/>
    </location>
    <ligand>
        <name>substrate</name>
    </ligand>
</feature>
<feature type="binding site" evidence="4">
    <location>
        <position position="55"/>
    </location>
    <ligand>
        <name>substrate</name>
    </ligand>
</feature>
<protein>
    <recommendedName>
        <fullName evidence="5">5-formyltetrahydrofolate cyclo-ligase</fullName>
        <ecNumber evidence="5">6.3.3.2</ecNumber>
    </recommendedName>
</protein>
<dbReference type="PANTHER" id="PTHR23407:SF1">
    <property type="entry name" value="5-FORMYLTETRAHYDROFOLATE CYCLO-LIGASE"/>
    <property type="match status" value="1"/>
</dbReference>
<dbReference type="GO" id="GO:0030272">
    <property type="term" value="F:5-formyltetrahydrofolate cyclo-ligase activity"/>
    <property type="evidence" value="ECO:0007669"/>
    <property type="project" value="UniProtKB-EC"/>
</dbReference>
<comment type="cofactor">
    <cofactor evidence="5">
        <name>Mg(2+)</name>
        <dbReference type="ChEBI" id="CHEBI:18420"/>
    </cofactor>
</comment>
<comment type="catalytic activity">
    <reaction evidence="5">
        <text>(6S)-5-formyl-5,6,7,8-tetrahydrofolate + ATP = (6R)-5,10-methenyltetrahydrofolate + ADP + phosphate</text>
        <dbReference type="Rhea" id="RHEA:10488"/>
        <dbReference type="ChEBI" id="CHEBI:30616"/>
        <dbReference type="ChEBI" id="CHEBI:43474"/>
        <dbReference type="ChEBI" id="CHEBI:57455"/>
        <dbReference type="ChEBI" id="CHEBI:57457"/>
        <dbReference type="ChEBI" id="CHEBI:456216"/>
        <dbReference type="EC" id="6.3.3.2"/>
    </reaction>
</comment>
<dbReference type="SUPFAM" id="SSF100950">
    <property type="entry name" value="NagB/RpiA/CoA transferase-like"/>
    <property type="match status" value="1"/>
</dbReference>
<name>A0A285NMZ8_9BACI</name>
<evidence type="ECO:0000256" key="5">
    <source>
        <dbReference type="RuleBase" id="RU361279"/>
    </source>
</evidence>
<dbReference type="InterPro" id="IPR037171">
    <property type="entry name" value="NagB/RpiA_transferase-like"/>
</dbReference>
<dbReference type="PIRSF" id="PIRSF006806">
    <property type="entry name" value="FTHF_cligase"/>
    <property type="match status" value="1"/>
</dbReference>
<dbReference type="AlphaFoldDB" id="A0A285NMZ8"/>
<dbReference type="EMBL" id="OBEK01000002">
    <property type="protein sequence ID" value="SNZ10835.1"/>
    <property type="molecule type" value="Genomic_DNA"/>
</dbReference>
<keyword evidence="3 4" id="KW-0067">ATP-binding</keyword>
<keyword evidence="6" id="KW-0436">Ligase</keyword>
<dbReference type="GO" id="GO:0046872">
    <property type="term" value="F:metal ion binding"/>
    <property type="evidence" value="ECO:0007669"/>
    <property type="project" value="UniProtKB-KW"/>
</dbReference>
<dbReference type="Gene3D" id="3.40.50.10420">
    <property type="entry name" value="NagB/RpiA/CoA transferase-like"/>
    <property type="match status" value="1"/>
</dbReference>
<dbReference type="OrthoDB" id="9801938at2"/>
<keyword evidence="5" id="KW-0479">Metal-binding</keyword>
<evidence type="ECO:0000313" key="6">
    <source>
        <dbReference type="EMBL" id="SNZ10835.1"/>
    </source>
</evidence>
<dbReference type="Pfam" id="PF01812">
    <property type="entry name" value="5-FTHF_cyc-lig"/>
    <property type="match status" value="1"/>
</dbReference>
<dbReference type="GO" id="GO:0035999">
    <property type="term" value="P:tetrahydrofolate interconversion"/>
    <property type="evidence" value="ECO:0007669"/>
    <property type="project" value="TreeGrafter"/>
</dbReference>
<comment type="similarity">
    <text evidence="1 5">Belongs to the 5-formyltetrahydrofolate cyclo-ligase family.</text>
</comment>
<dbReference type="Proteomes" id="UP000219356">
    <property type="component" value="Unassembled WGS sequence"/>
</dbReference>
<evidence type="ECO:0000256" key="4">
    <source>
        <dbReference type="PIRSR" id="PIRSR006806-1"/>
    </source>
</evidence>